<dbReference type="Pfam" id="PF04359">
    <property type="entry name" value="DUF493"/>
    <property type="match status" value="1"/>
</dbReference>
<protein>
    <recommendedName>
        <fullName evidence="2">UPF0250 protein DFQ45_11144</fullName>
    </recommendedName>
</protein>
<gene>
    <name evidence="3" type="ORF">DFQ45_11144</name>
</gene>
<dbReference type="Proteomes" id="UP000294575">
    <property type="component" value="Unassembled WGS sequence"/>
</dbReference>
<evidence type="ECO:0000256" key="1">
    <source>
        <dbReference type="ARBA" id="ARBA00008460"/>
    </source>
</evidence>
<dbReference type="SUPFAM" id="SSF117991">
    <property type="entry name" value="YbeD/HP0495-like"/>
    <property type="match status" value="1"/>
</dbReference>
<dbReference type="EMBL" id="SNYK01000011">
    <property type="protein sequence ID" value="TDQ36663.1"/>
    <property type="molecule type" value="Genomic_DNA"/>
</dbReference>
<name>A0A4R6TWM8_9GAMM</name>
<comment type="caution">
    <text evidence="3">The sequence shown here is derived from an EMBL/GenBank/DDBJ whole genome shotgun (WGS) entry which is preliminary data.</text>
</comment>
<sequence length="99" mass="10937">MQVNITDLGATAEEQPKIEFPCEQYPVKIIGDHGDDYVQTVLDVVCAHAPEFDPATADQQLSSNGRFCSVRVRITAHSEEHLSGLNEALRQTGKVRMVL</sequence>
<evidence type="ECO:0000313" key="4">
    <source>
        <dbReference type="Proteomes" id="UP000294575"/>
    </source>
</evidence>
<dbReference type="PANTHER" id="PTHR38036">
    <property type="entry name" value="UPF0250 PROTEIN YBED"/>
    <property type="match status" value="1"/>
</dbReference>
<dbReference type="OrthoDB" id="9793424at2"/>
<dbReference type="InterPro" id="IPR027471">
    <property type="entry name" value="YbeD-like_sf"/>
</dbReference>
<evidence type="ECO:0000313" key="3">
    <source>
        <dbReference type="EMBL" id="TDQ36663.1"/>
    </source>
</evidence>
<dbReference type="HAMAP" id="MF_00659">
    <property type="entry name" value="UPF0250"/>
    <property type="match status" value="1"/>
</dbReference>
<keyword evidence="4" id="KW-1185">Reference proteome</keyword>
<dbReference type="GO" id="GO:0005829">
    <property type="term" value="C:cytosol"/>
    <property type="evidence" value="ECO:0007669"/>
    <property type="project" value="TreeGrafter"/>
</dbReference>
<comment type="similarity">
    <text evidence="1 2">Belongs to the UPF0250 family.</text>
</comment>
<dbReference type="RefSeq" id="WP_101496447.1">
    <property type="nucleotide sequence ID" value="NZ_LNJZ01000005.1"/>
</dbReference>
<accession>A0A4R6TWM8</accession>
<dbReference type="PANTHER" id="PTHR38036:SF1">
    <property type="entry name" value="UPF0250 PROTEIN YBED"/>
    <property type="match status" value="1"/>
</dbReference>
<organism evidence="3 4">
    <name type="scientific">Thiopseudomonas denitrificans</name>
    <dbReference type="NCBI Taxonomy" id="1501432"/>
    <lineage>
        <taxon>Bacteria</taxon>
        <taxon>Pseudomonadati</taxon>
        <taxon>Pseudomonadota</taxon>
        <taxon>Gammaproteobacteria</taxon>
        <taxon>Pseudomonadales</taxon>
        <taxon>Pseudomonadaceae</taxon>
        <taxon>Thiopseudomonas</taxon>
    </lineage>
</organism>
<reference evidence="3 4" key="1">
    <citation type="submission" date="2019-03" db="EMBL/GenBank/DDBJ databases">
        <title>Genomic Encyclopedia of Type Strains, Phase IV (KMG-IV): sequencing the most valuable type-strain genomes for metagenomic binning, comparative biology and taxonomic classification.</title>
        <authorList>
            <person name="Goeker M."/>
        </authorList>
    </citation>
    <scope>NUCLEOTIDE SEQUENCE [LARGE SCALE GENOMIC DNA]</scope>
    <source>
        <strain evidence="3 4">DSM 28679</strain>
    </source>
</reference>
<dbReference type="InterPro" id="IPR007454">
    <property type="entry name" value="UPF0250_YbeD-like"/>
</dbReference>
<proteinExistence type="inferred from homology"/>
<dbReference type="AlphaFoldDB" id="A0A4R6TWM8"/>
<dbReference type="Gene3D" id="3.30.70.260">
    <property type="match status" value="1"/>
</dbReference>
<evidence type="ECO:0000256" key="2">
    <source>
        <dbReference type="HAMAP-Rule" id="MF_00659"/>
    </source>
</evidence>